<dbReference type="Gene3D" id="3.40.190.10">
    <property type="entry name" value="Periplasmic binding protein-like II"/>
    <property type="match status" value="2"/>
</dbReference>
<dbReference type="InterPro" id="IPR050682">
    <property type="entry name" value="ModA/WtpA"/>
</dbReference>
<dbReference type="PANTHER" id="PTHR30632">
    <property type="entry name" value="MOLYBDATE-BINDING PERIPLASMIC PROTEIN"/>
    <property type="match status" value="1"/>
</dbReference>
<dbReference type="NCBIfam" id="TIGR01256">
    <property type="entry name" value="modA"/>
    <property type="match status" value="1"/>
</dbReference>
<dbReference type="GO" id="GO:0046872">
    <property type="term" value="F:metal ion binding"/>
    <property type="evidence" value="ECO:0007669"/>
    <property type="project" value="UniProtKB-KW"/>
</dbReference>
<evidence type="ECO:0000313" key="5">
    <source>
        <dbReference type="EMBL" id="CAD2072329.1"/>
    </source>
</evidence>
<evidence type="ECO:0000256" key="3">
    <source>
        <dbReference type="ARBA" id="ARBA00022729"/>
    </source>
</evidence>
<dbReference type="EMBL" id="CAJEWB010000005">
    <property type="protein sequence ID" value="CAD2072329.1"/>
    <property type="molecule type" value="Genomic_DNA"/>
</dbReference>
<organism evidence="5 6">
    <name type="scientific">Phocicoccus pinnipedialis</name>
    <dbReference type="NCBI Taxonomy" id="110845"/>
    <lineage>
        <taxon>Bacteria</taxon>
        <taxon>Bacillati</taxon>
        <taxon>Bacillota</taxon>
        <taxon>Bacilli</taxon>
        <taxon>Bacillales</taxon>
        <taxon>Salinicoccaceae</taxon>
        <taxon>Phocicoccus</taxon>
    </lineage>
</organism>
<keyword evidence="2" id="KW-0479">Metal-binding</keyword>
<name>A0A6V7R4G5_9BACL</name>
<comment type="similarity">
    <text evidence="1">Belongs to the bacterial solute-binding protein ModA family.</text>
</comment>
<accession>A0A6V7R4G5</accession>
<dbReference type="Pfam" id="PF13531">
    <property type="entry name" value="SBP_bac_11"/>
    <property type="match status" value="1"/>
</dbReference>
<dbReference type="SUPFAM" id="SSF53850">
    <property type="entry name" value="Periplasmic binding protein-like II"/>
    <property type="match status" value="1"/>
</dbReference>
<dbReference type="AlphaFoldDB" id="A0A6V7R4G5"/>
<comment type="caution">
    <text evidence="5">The sequence shown here is derived from an EMBL/GenBank/DDBJ whole genome shotgun (WGS) entry which is preliminary data.</text>
</comment>
<keyword evidence="6" id="KW-1185">Reference proteome</keyword>
<protein>
    <submittedName>
        <fullName evidence="5">Molybdate-binding periplasmic protein</fullName>
    </submittedName>
</protein>
<evidence type="ECO:0000256" key="4">
    <source>
        <dbReference type="SAM" id="SignalP"/>
    </source>
</evidence>
<feature type="signal peptide" evidence="4">
    <location>
        <begin position="1"/>
        <end position="24"/>
    </location>
</feature>
<evidence type="ECO:0000313" key="6">
    <source>
        <dbReference type="Proteomes" id="UP000588186"/>
    </source>
</evidence>
<dbReference type="PROSITE" id="PS51257">
    <property type="entry name" value="PROKAR_LIPOPROTEIN"/>
    <property type="match status" value="1"/>
</dbReference>
<gene>
    <name evidence="5" type="primary">modA_2</name>
    <name evidence="5" type="ORF">JEOPIN946_00427</name>
</gene>
<evidence type="ECO:0000256" key="1">
    <source>
        <dbReference type="ARBA" id="ARBA00009175"/>
    </source>
</evidence>
<reference evidence="5 6" key="1">
    <citation type="submission" date="2020-07" db="EMBL/GenBank/DDBJ databases">
        <authorList>
            <person name="Criscuolo A."/>
        </authorList>
    </citation>
    <scope>NUCLEOTIDE SEQUENCE [LARGE SCALE GENOMIC DNA]</scope>
    <source>
        <strain evidence="5">CIP107946</strain>
    </source>
</reference>
<dbReference type="GO" id="GO:0030973">
    <property type="term" value="F:molybdate ion binding"/>
    <property type="evidence" value="ECO:0007669"/>
    <property type="project" value="TreeGrafter"/>
</dbReference>
<proteinExistence type="inferred from homology"/>
<dbReference type="GO" id="GO:0015689">
    <property type="term" value="P:molybdate ion transport"/>
    <property type="evidence" value="ECO:0007669"/>
    <property type="project" value="InterPro"/>
</dbReference>
<dbReference type="Proteomes" id="UP000588186">
    <property type="component" value="Unassembled WGS sequence"/>
</dbReference>
<dbReference type="InterPro" id="IPR005950">
    <property type="entry name" value="ModA"/>
</dbReference>
<keyword evidence="3 4" id="KW-0732">Signal</keyword>
<feature type="chain" id="PRO_5039570236" evidence="4">
    <location>
        <begin position="25"/>
        <end position="265"/>
    </location>
</feature>
<sequence>MSRFQMTKRIVFLTLMSVSLILVACGGTKEETEEVEEPKEPEVVKIYIKENLEGAFGEIVQNFEKEHEDIDVEPIFLSNDEIVQGVKNDEKGSVVFTTEDAVKELIEDDLVGVKDTKFLMMDELVLFTKHEDPDVQRVRDMDQSTRVAILSPDNYEEGKLSKSIFVDDEFEKVEDENFVIGDSAEDVIQDVMNNNAQVGVLYQSTIYNNEELKTLVRAPRRVVEPFIYQLGLVSKSDITDTERTLYDYLLSTEVQEILKNHGYVV</sequence>
<dbReference type="PANTHER" id="PTHR30632:SF0">
    <property type="entry name" value="SULFATE-BINDING PROTEIN"/>
    <property type="match status" value="1"/>
</dbReference>
<evidence type="ECO:0000256" key="2">
    <source>
        <dbReference type="ARBA" id="ARBA00022723"/>
    </source>
</evidence>
<dbReference type="RefSeq" id="WP_186076437.1">
    <property type="nucleotide sequence ID" value="NZ_CAJEWB010000005.1"/>
</dbReference>